<organism evidence="2 3">
    <name type="scientific">Pisolithus tinctorius Marx 270</name>
    <dbReference type="NCBI Taxonomy" id="870435"/>
    <lineage>
        <taxon>Eukaryota</taxon>
        <taxon>Fungi</taxon>
        <taxon>Dikarya</taxon>
        <taxon>Basidiomycota</taxon>
        <taxon>Agaricomycotina</taxon>
        <taxon>Agaricomycetes</taxon>
        <taxon>Agaricomycetidae</taxon>
        <taxon>Boletales</taxon>
        <taxon>Sclerodermatineae</taxon>
        <taxon>Pisolithaceae</taxon>
        <taxon>Pisolithus</taxon>
    </lineage>
</organism>
<evidence type="ECO:0000313" key="2">
    <source>
        <dbReference type="EMBL" id="KIO03283.1"/>
    </source>
</evidence>
<dbReference type="Proteomes" id="UP000054217">
    <property type="component" value="Unassembled WGS sequence"/>
</dbReference>
<dbReference type="Gene3D" id="3.40.50.300">
    <property type="entry name" value="P-loop containing nucleotide triphosphate hydrolases"/>
    <property type="match status" value="1"/>
</dbReference>
<dbReference type="GO" id="GO:0005525">
    <property type="term" value="F:GTP binding"/>
    <property type="evidence" value="ECO:0007669"/>
    <property type="project" value="InterPro"/>
</dbReference>
<evidence type="ECO:0000313" key="3">
    <source>
        <dbReference type="Proteomes" id="UP000054217"/>
    </source>
</evidence>
<gene>
    <name evidence="2" type="ORF">M404DRAFT_627645</name>
</gene>
<dbReference type="Pfam" id="PF01926">
    <property type="entry name" value="MMR_HSR1"/>
    <property type="match status" value="1"/>
</dbReference>
<accession>A0A0C3J2I4</accession>
<dbReference type="InterPro" id="IPR006073">
    <property type="entry name" value="GTP-bd"/>
</dbReference>
<sequence>MSVAQPLRISYIELQNGEDDIEFIELILPGCRRSIRSQSKSLFREDFPQPLSSYPIVPLKAKPSLYPFIGKRGILNSFRPLRSSESKSRICCLICQSRFQITRNKLGIIIGLSPSSTPVNVMSAPPNTGDLRPTTEDLLNECPRFRVLVIGQSGVGKSTLIGQAFGIEQAVAEDDKPGEADIEKGLTSPQNDRFVLHDSKGFEPAERNNYSDVKTFVENRKHQPHIKDQLHAVWLCFRTPLVHQGERLMEKSAERLLREDMGVIGDSFWSACNCRELPTLA</sequence>
<dbReference type="AlphaFoldDB" id="A0A0C3J2I4"/>
<dbReference type="HOGENOM" id="CLU_1195286_0_0_1"/>
<reference evidence="2 3" key="1">
    <citation type="submission" date="2014-04" db="EMBL/GenBank/DDBJ databases">
        <authorList>
            <consortium name="DOE Joint Genome Institute"/>
            <person name="Kuo A."/>
            <person name="Kohler A."/>
            <person name="Costa M.D."/>
            <person name="Nagy L.G."/>
            <person name="Floudas D."/>
            <person name="Copeland A."/>
            <person name="Barry K.W."/>
            <person name="Cichocki N."/>
            <person name="Veneault-Fourrey C."/>
            <person name="LaButti K."/>
            <person name="Lindquist E.A."/>
            <person name="Lipzen A."/>
            <person name="Lundell T."/>
            <person name="Morin E."/>
            <person name="Murat C."/>
            <person name="Sun H."/>
            <person name="Tunlid A."/>
            <person name="Henrissat B."/>
            <person name="Grigoriev I.V."/>
            <person name="Hibbett D.S."/>
            <person name="Martin F."/>
            <person name="Nordberg H.P."/>
            <person name="Cantor M.N."/>
            <person name="Hua S.X."/>
        </authorList>
    </citation>
    <scope>NUCLEOTIDE SEQUENCE [LARGE SCALE GENOMIC DNA]</scope>
    <source>
        <strain evidence="2 3">Marx 270</strain>
    </source>
</reference>
<name>A0A0C3J2I4_PISTI</name>
<proteinExistence type="predicted"/>
<dbReference type="EMBL" id="KN831977">
    <property type="protein sequence ID" value="KIO03283.1"/>
    <property type="molecule type" value="Genomic_DNA"/>
</dbReference>
<dbReference type="SUPFAM" id="SSF52540">
    <property type="entry name" value="P-loop containing nucleoside triphosphate hydrolases"/>
    <property type="match status" value="1"/>
</dbReference>
<dbReference type="STRING" id="870435.A0A0C3J2I4"/>
<evidence type="ECO:0000259" key="1">
    <source>
        <dbReference type="Pfam" id="PF01926"/>
    </source>
</evidence>
<feature type="domain" description="G" evidence="1">
    <location>
        <begin position="146"/>
        <end position="220"/>
    </location>
</feature>
<keyword evidence="3" id="KW-1185">Reference proteome</keyword>
<dbReference type="InParanoid" id="A0A0C3J2I4"/>
<dbReference type="OrthoDB" id="391988at2759"/>
<protein>
    <recommendedName>
        <fullName evidence="1">G domain-containing protein</fullName>
    </recommendedName>
</protein>
<dbReference type="InterPro" id="IPR027417">
    <property type="entry name" value="P-loop_NTPase"/>
</dbReference>
<reference evidence="3" key="2">
    <citation type="submission" date="2015-01" db="EMBL/GenBank/DDBJ databases">
        <title>Evolutionary Origins and Diversification of the Mycorrhizal Mutualists.</title>
        <authorList>
            <consortium name="DOE Joint Genome Institute"/>
            <consortium name="Mycorrhizal Genomics Consortium"/>
            <person name="Kohler A."/>
            <person name="Kuo A."/>
            <person name="Nagy L.G."/>
            <person name="Floudas D."/>
            <person name="Copeland A."/>
            <person name="Barry K.W."/>
            <person name="Cichocki N."/>
            <person name="Veneault-Fourrey C."/>
            <person name="LaButti K."/>
            <person name="Lindquist E.A."/>
            <person name="Lipzen A."/>
            <person name="Lundell T."/>
            <person name="Morin E."/>
            <person name="Murat C."/>
            <person name="Riley R."/>
            <person name="Ohm R."/>
            <person name="Sun H."/>
            <person name="Tunlid A."/>
            <person name="Henrissat B."/>
            <person name="Grigoriev I.V."/>
            <person name="Hibbett D.S."/>
            <person name="Martin F."/>
        </authorList>
    </citation>
    <scope>NUCLEOTIDE SEQUENCE [LARGE SCALE GENOMIC DNA]</scope>
    <source>
        <strain evidence="3">Marx 270</strain>
    </source>
</reference>